<keyword evidence="3" id="KW-1185">Reference proteome</keyword>
<evidence type="ECO:0000256" key="1">
    <source>
        <dbReference type="SAM" id="Phobius"/>
    </source>
</evidence>
<dbReference type="AlphaFoldDB" id="A0A2T7DIT7"/>
<gene>
    <name evidence="2" type="ORF">GQ55_5G216300</name>
</gene>
<evidence type="ECO:0000313" key="3">
    <source>
        <dbReference type="Proteomes" id="UP000244336"/>
    </source>
</evidence>
<dbReference type="Proteomes" id="UP000244336">
    <property type="component" value="Chromosome 5"/>
</dbReference>
<protein>
    <submittedName>
        <fullName evidence="2">Uncharacterized protein</fullName>
    </submittedName>
</protein>
<proteinExistence type="predicted"/>
<keyword evidence="1" id="KW-1133">Transmembrane helix</keyword>
<accession>A0A2T7DIT7</accession>
<name>A0A2T7DIT7_9POAL</name>
<feature type="transmembrane region" description="Helical" evidence="1">
    <location>
        <begin position="13"/>
        <end position="35"/>
    </location>
</feature>
<reference evidence="2 3" key="1">
    <citation type="submission" date="2018-04" db="EMBL/GenBank/DDBJ databases">
        <title>WGS assembly of Panicum hallii var. hallii HAL2.</title>
        <authorList>
            <person name="Lovell J."/>
            <person name="Jenkins J."/>
            <person name="Lowry D."/>
            <person name="Mamidi S."/>
            <person name="Sreedasyam A."/>
            <person name="Weng X."/>
            <person name="Barry K."/>
            <person name="Bonette J."/>
            <person name="Campitelli B."/>
            <person name="Daum C."/>
            <person name="Gordon S."/>
            <person name="Gould B."/>
            <person name="Lipzen A."/>
            <person name="MacQueen A."/>
            <person name="Palacio-Mejia J."/>
            <person name="Plott C."/>
            <person name="Shakirov E."/>
            <person name="Shu S."/>
            <person name="Yoshinaga Y."/>
            <person name="Zane M."/>
            <person name="Rokhsar D."/>
            <person name="Grimwood J."/>
            <person name="Schmutz J."/>
            <person name="Juenger T."/>
        </authorList>
    </citation>
    <scope>NUCLEOTIDE SEQUENCE [LARGE SCALE GENOMIC DNA]</scope>
    <source>
        <strain evidence="3">cv. HAL2</strain>
    </source>
</reference>
<keyword evidence="1" id="KW-0812">Transmembrane</keyword>
<evidence type="ECO:0000313" key="2">
    <source>
        <dbReference type="EMBL" id="PUZ55491.1"/>
    </source>
</evidence>
<dbReference type="Gramene" id="PUZ55491">
    <property type="protein sequence ID" value="PUZ55491"/>
    <property type="gene ID" value="GQ55_5G216300"/>
</dbReference>
<keyword evidence="1" id="KW-0472">Membrane</keyword>
<sequence length="63" mass="7064">MLYLTNDLAASKVGALLLISFFLFCSTKFPCMIFLKKNPCMIGSCMILTWVVLSPCLNLAAWR</sequence>
<feature type="transmembrane region" description="Helical" evidence="1">
    <location>
        <begin position="42"/>
        <end position="62"/>
    </location>
</feature>
<dbReference type="EMBL" id="CM009753">
    <property type="protein sequence ID" value="PUZ55491.1"/>
    <property type="molecule type" value="Genomic_DNA"/>
</dbReference>
<organism evidence="2 3">
    <name type="scientific">Panicum hallii var. hallii</name>
    <dbReference type="NCBI Taxonomy" id="1504633"/>
    <lineage>
        <taxon>Eukaryota</taxon>
        <taxon>Viridiplantae</taxon>
        <taxon>Streptophyta</taxon>
        <taxon>Embryophyta</taxon>
        <taxon>Tracheophyta</taxon>
        <taxon>Spermatophyta</taxon>
        <taxon>Magnoliopsida</taxon>
        <taxon>Liliopsida</taxon>
        <taxon>Poales</taxon>
        <taxon>Poaceae</taxon>
        <taxon>PACMAD clade</taxon>
        <taxon>Panicoideae</taxon>
        <taxon>Panicodae</taxon>
        <taxon>Paniceae</taxon>
        <taxon>Panicinae</taxon>
        <taxon>Panicum</taxon>
        <taxon>Panicum sect. Panicum</taxon>
    </lineage>
</organism>